<evidence type="ECO:0000313" key="4">
    <source>
        <dbReference type="EMBL" id="CRZ03585.1"/>
    </source>
</evidence>
<keyword evidence="2" id="KW-0812">Transmembrane</keyword>
<sequence>MSSTLFKKPSAWWHLKQSLSLAGRMVISLIFLPCVAVYVIGAHSLETLMASSFSSAQRHKRPVVLITGASSGIGRAAALHLAKLGCEVFSGVRNQAAMDDLKKFDRLHPIILDVTKSEEIAAALNQVQQFLAEDDLIFTALVNNAGIGEVGAFETLDAARSDRVLQVNLHGMVSMTRTFLPLVRQSKGRIVNVGSGFGRLAAPGYVTYSASKFAIRGFSLSLRQEMEPLGVSVSLIEPGATKTRIGGKTHDSLNSNRMGGVYAGLEDYLEPMTGEGIDEYGASPETTSAAIAHAILSRCPRATYFPSWVMFIGMIFAAMPSPLNPFRLSVQAYQIKKSIAIGWNR</sequence>
<proteinExistence type="inferred from homology"/>
<dbReference type="InterPro" id="IPR020904">
    <property type="entry name" value="Sc_DH/Rdtase_CS"/>
</dbReference>
<keyword evidence="2" id="KW-1133">Transmembrane helix</keyword>
<dbReference type="PRINTS" id="PR00081">
    <property type="entry name" value="GDHRDH"/>
</dbReference>
<dbReference type="GO" id="GO:0008202">
    <property type="term" value="P:steroid metabolic process"/>
    <property type="evidence" value="ECO:0007669"/>
    <property type="project" value="TreeGrafter"/>
</dbReference>
<dbReference type="PANTHER" id="PTHR43313">
    <property type="entry name" value="SHORT-CHAIN DEHYDROGENASE/REDUCTASE FAMILY 9C"/>
    <property type="match status" value="1"/>
</dbReference>
<dbReference type="PANTHER" id="PTHR43313:SF1">
    <property type="entry name" value="3BETA-HYDROXYSTEROID DEHYDROGENASE DHS-16"/>
    <property type="match status" value="1"/>
</dbReference>
<dbReference type="Pfam" id="PF00106">
    <property type="entry name" value="adh_short"/>
    <property type="match status" value="1"/>
</dbReference>
<dbReference type="InterPro" id="IPR057326">
    <property type="entry name" value="KR_dom"/>
</dbReference>
<dbReference type="InterPro" id="IPR002347">
    <property type="entry name" value="SDR_fam"/>
</dbReference>
<dbReference type="PRINTS" id="PR00080">
    <property type="entry name" value="SDRFAMILY"/>
</dbReference>
<dbReference type="EMBL" id="HACM01003143">
    <property type="protein sequence ID" value="CRZ03585.1"/>
    <property type="molecule type" value="Transcribed_RNA"/>
</dbReference>
<dbReference type="CDD" id="cd05374">
    <property type="entry name" value="17beta-HSD-like_SDR_c"/>
    <property type="match status" value="1"/>
</dbReference>
<dbReference type="SUPFAM" id="SSF51735">
    <property type="entry name" value="NAD(P)-binding Rossmann-fold domains"/>
    <property type="match status" value="1"/>
</dbReference>
<feature type="transmembrane region" description="Helical" evidence="2">
    <location>
        <begin position="305"/>
        <end position="323"/>
    </location>
</feature>
<dbReference type="AlphaFoldDB" id="A0A0H5QN13"/>
<comment type="similarity">
    <text evidence="1">Belongs to the short-chain dehydrogenases/reductases (SDR) family.</text>
</comment>
<evidence type="ECO:0000256" key="1">
    <source>
        <dbReference type="RuleBase" id="RU000363"/>
    </source>
</evidence>
<organism evidence="4">
    <name type="scientific">Spongospora subterranea</name>
    <dbReference type="NCBI Taxonomy" id="70186"/>
    <lineage>
        <taxon>Eukaryota</taxon>
        <taxon>Sar</taxon>
        <taxon>Rhizaria</taxon>
        <taxon>Endomyxa</taxon>
        <taxon>Phytomyxea</taxon>
        <taxon>Plasmodiophorida</taxon>
        <taxon>Plasmodiophoridae</taxon>
        <taxon>Spongospora</taxon>
    </lineage>
</organism>
<dbReference type="InterPro" id="IPR036291">
    <property type="entry name" value="NAD(P)-bd_dom_sf"/>
</dbReference>
<name>A0A0H5QN13_9EUKA</name>
<dbReference type="PROSITE" id="PS00061">
    <property type="entry name" value="ADH_SHORT"/>
    <property type="match status" value="1"/>
</dbReference>
<dbReference type="EMBL" id="HACM01003137">
    <property type="protein sequence ID" value="CRZ03579.1"/>
    <property type="molecule type" value="Transcribed_RNA"/>
</dbReference>
<evidence type="ECO:0000259" key="3">
    <source>
        <dbReference type="SMART" id="SM00822"/>
    </source>
</evidence>
<evidence type="ECO:0000256" key="2">
    <source>
        <dbReference type="SAM" id="Phobius"/>
    </source>
</evidence>
<dbReference type="GO" id="GO:0016491">
    <property type="term" value="F:oxidoreductase activity"/>
    <property type="evidence" value="ECO:0007669"/>
    <property type="project" value="TreeGrafter"/>
</dbReference>
<dbReference type="Gene3D" id="3.40.50.720">
    <property type="entry name" value="NAD(P)-binding Rossmann-like Domain"/>
    <property type="match status" value="1"/>
</dbReference>
<protein>
    <recommendedName>
        <fullName evidence="3">Ketoreductase domain-containing protein</fullName>
    </recommendedName>
</protein>
<reference evidence="4" key="1">
    <citation type="submission" date="2015-04" db="EMBL/GenBank/DDBJ databases">
        <title>The genome sequence of the plant pathogenic Rhizarian Plasmodiophora brassicae reveals insights in its biotrophic life cycle and the origin of chitin synthesis.</title>
        <authorList>
            <person name="Schwelm A."/>
            <person name="Fogelqvist J."/>
            <person name="Knaust A."/>
            <person name="Julke S."/>
            <person name="Lilja T."/>
            <person name="Dhandapani V."/>
            <person name="Bonilla-Rosso G."/>
            <person name="Karlsson M."/>
            <person name="Shevchenko A."/>
            <person name="Choi S.R."/>
            <person name="Kim H.G."/>
            <person name="Park J.Y."/>
            <person name="Lim Y.P."/>
            <person name="Ludwig-Muller J."/>
            <person name="Dixelius C."/>
        </authorList>
    </citation>
    <scope>NUCLEOTIDE SEQUENCE</scope>
    <source>
        <tissue evidence="4">Potato root galls</tissue>
    </source>
</reference>
<accession>A0A0H5QN13</accession>
<feature type="domain" description="Ketoreductase" evidence="3">
    <location>
        <begin position="62"/>
        <end position="261"/>
    </location>
</feature>
<dbReference type="SMART" id="SM00822">
    <property type="entry name" value="PKS_KR"/>
    <property type="match status" value="1"/>
</dbReference>
<keyword evidence="2" id="KW-0472">Membrane</keyword>
<feature type="transmembrane region" description="Helical" evidence="2">
    <location>
        <begin position="21"/>
        <end position="41"/>
    </location>
</feature>